<evidence type="ECO:0000259" key="3">
    <source>
        <dbReference type="SMART" id="SM00014"/>
    </source>
</evidence>
<evidence type="ECO:0000313" key="5">
    <source>
        <dbReference type="Proteomes" id="UP000249135"/>
    </source>
</evidence>
<name>A0A2W5QLS4_VARPD</name>
<dbReference type="InterPro" id="IPR000326">
    <property type="entry name" value="PAP2/HPO"/>
</dbReference>
<dbReference type="AlphaFoldDB" id="A0A2W5QLS4"/>
<feature type="domain" description="Phosphatidic acid phosphatase type 2/haloperoxidase" evidence="3">
    <location>
        <begin position="54"/>
        <end position="169"/>
    </location>
</feature>
<feature type="transmembrane region" description="Helical" evidence="2">
    <location>
        <begin position="123"/>
        <end position="143"/>
    </location>
</feature>
<dbReference type="SMART" id="SM00014">
    <property type="entry name" value="acidPPc"/>
    <property type="match status" value="1"/>
</dbReference>
<feature type="transmembrane region" description="Helical" evidence="2">
    <location>
        <begin position="149"/>
        <end position="170"/>
    </location>
</feature>
<feature type="region of interest" description="Disordered" evidence="1">
    <location>
        <begin position="185"/>
        <end position="244"/>
    </location>
</feature>
<protein>
    <submittedName>
        <fullName evidence="4">Phosphatase PAP2 family protein</fullName>
    </submittedName>
</protein>
<feature type="transmembrane region" description="Helical" evidence="2">
    <location>
        <begin position="20"/>
        <end position="42"/>
    </location>
</feature>
<reference evidence="4 5" key="1">
    <citation type="submission" date="2017-08" db="EMBL/GenBank/DDBJ databases">
        <title>Infants hospitalized years apart are colonized by the same room-sourced microbial strains.</title>
        <authorList>
            <person name="Brooks B."/>
            <person name="Olm M.R."/>
            <person name="Firek B.A."/>
            <person name="Baker R."/>
            <person name="Thomas B.C."/>
            <person name="Morowitz M.J."/>
            <person name="Banfield J.F."/>
        </authorList>
    </citation>
    <scope>NUCLEOTIDE SEQUENCE [LARGE SCALE GENOMIC DNA]</scope>
    <source>
        <strain evidence="4">S2_005_003_R2_41</strain>
    </source>
</reference>
<evidence type="ECO:0000313" key="4">
    <source>
        <dbReference type="EMBL" id="PZQ78192.1"/>
    </source>
</evidence>
<feature type="compositionally biased region" description="Polar residues" evidence="1">
    <location>
        <begin position="185"/>
        <end position="196"/>
    </location>
</feature>
<dbReference type="EMBL" id="QFPP01000004">
    <property type="protein sequence ID" value="PZQ78192.1"/>
    <property type="molecule type" value="Genomic_DNA"/>
</dbReference>
<dbReference type="Proteomes" id="UP000249135">
    <property type="component" value="Unassembled WGS sequence"/>
</dbReference>
<dbReference type="Gene3D" id="1.20.144.10">
    <property type="entry name" value="Phosphatidic acid phosphatase type 2/haloperoxidase"/>
    <property type="match status" value="1"/>
</dbReference>
<evidence type="ECO:0000256" key="1">
    <source>
        <dbReference type="SAM" id="MobiDB-lite"/>
    </source>
</evidence>
<keyword evidence="2" id="KW-0472">Membrane</keyword>
<comment type="caution">
    <text evidence="4">The sequence shown here is derived from an EMBL/GenBank/DDBJ whole genome shotgun (WGS) entry which is preliminary data.</text>
</comment>
<evidence type="ECO:0000256" key="2">
    <source>
        <dbReference type="SAM" id="Phobius"/>
    </source>
</evidence>
<gene>
    <name evidence="4" type="ORF">DI563_01195</name>
</gene>
<proteinExistence type="predicted"/>
<feature type="transmembrane region" description="Helical" evidence="2">
    <location>
        <begin position="54"/>
        <end position="78"/>
    </location>
</feature>
<dbReference type="Pfam" id="PF01569">
    <property type="entry name" value="PAP2"/>
    <property type="match status" value="1"/>
</dbReference>
<keyword evidence="2" id="KW-1133">Transmembrane helix</keyword>
<keyword evidence="2" id="KW-0812">Transmembrane</keyword>
<organism evidence="4 5">
    <name type="scientific">Variovorax paradoxus</name>
    <dbReference type="NCBI Taxonomy" id="34073"/>
    <lineage>
        <taxon>Bacteria</taxon>
        <taxon>Pseudomonadati</taxon>
        <taxon>Pseudomonadota</taxon>
        <taxon>Betaproteobacteria</taxon>
        <taxon>Burkholderiales</taxon>
        <taxon>Comamonadaceae</taxon>
        <taxon>Variovorax</taxon>
    </lineage>
</organism>
<sequence length="244" mass="25712">MERPDSALFLLMTAGATPSAWVVLVSASIAEYGSWLAGAVMAWAAVREPIERRYLFAVLAMAGITSMLAHALADAFGLQRPFALGLAPAHISKGASGALPSAHAAVMGFVAGALFIRTRLRRYAAAALMVALSTGWARVHVAVHFPLDILAGFALSVLSLGMFVAATWLVDRLVAPAFARIQQASPVQSTGSSDTEPSGVRPRVDPDRSGQRARKTCFRPELLSPTPPVLPGASDRHGVMRSVS</sequence>
<dbReference type="SUPFAM" id="SSF48317">
    <property type="entry name" value="Acid phosphatase/Vanadium-dependent haloperoxidase"/>
    <property type="match status" value="1"/>
</dbReference>
<feature type="transmembrane region" description="Helical" evidence="2">
    <location>
        <begin position="98"/>
        <end position="116"/>
    </location>
</feature>
<dbReference type="InterPro" id="IPR036938">
    <property type="entry name" value="PAP2/HPO_sf"/>
</dbReference>
<accession>A0A2W5QLS4</accession>